<feature type="region of interest" description="Disordered" evidence="1">
    <location>
        <begin position="951"/>
        <end position="979"/>
    </location>
</feature>
<feature type="region of interest" description="Disordered" evidence="1">
    <location>
        <begin position="210"/>
        <end position="231"/>
    </location>
</feature>
<dbReference type="OrthoDB" id="674604at2759"/>
<evidence type="ECO:0000256" key="1">
    <source>
        <dbReference type="SAM" id="MobiDB-lite"/>
    </source>
</evidence>
<dbReference type="Pfam" id="PF06985">
    <property type="entry name" value="HET"/>
    <property type="match status" value="1"/>
</dbReference>
<dbReference type="VEuPathDB" id="FungiDB:ASPZODRAFT_1667941"/>
<keyword evidence="4" id="KW-1185">Reference proteome</keyword>
<feature type="region of interest" description="Disordered" evidence="1">
    <location>
        <begin position="1223"/>
        <end position="1247"/>
    </location>
</feature>
<feature type="domain" description="Heterokaryon incompatibility" evidence="2">
    <location>
        <begin position="319"/>
        <end position="452"/>
    </location>
</feature>
<gene>
    <name evidence="3" type="ORF">ASPZODRAFT_1667941</name>
</gene>
<feature type="region of interest" description="Disordered" evidence="1">
    <location>
        <begin position="810"/>
        <end position="834"/>
    </location>
</feature>
<feature type="compositionally biased region" description="Basic and acidic residues" evidence="1">
    <location>
        <begin position="1089"/>
        <end position="1102"/>
    </location>
</feature>
<proteinExistence type="predicted"/>
<evidence type="ECO:0000259" key="2">
    <source>
        <dbReference type="Pfam" id="PF06985"/>
    </source>
</evidence>
<evidence type="ECO:0000313" key="3">
    <source>
        <dbReference type="EMBL" id="OJJ42097.1"/>
    </source>
</evidence>
<organism evidence="3 4">
    <name type="scientific">Penicilliopsis zonata CBS 506.65</name>
    <dbReference type="NCBI Taxonomy" id="1073090"/>
    <lineage>
        <taxon>Eukaryota</taxon>
        <taxon>Fungi</taxon>
        <taxon>Dikarya</taxon>
        <taxon>Ascomycota</taxon>
        <taxon>Pezizomycotina</taxon>
        <taxon>Eurotiomycetes</taxon>
        <taxon>Eurotiomycetidae</taxon>
        <taxon>Eurotiales</taxon>
        <taxon>Aspergillaceae</taxon>
        <taxon>Penicilliopsis</taxon>
    </lineage>
</organism>
<feature type="compositionally biased region" description="Polar residues" evidence="1">
    <location>
        <begin position="218"/>
        <end position="231"/>
    </location>
</feature>
<dbReference type="InterPro" id="IPR010730">
    <property type="entry name" value="HET"/>
</dbReference>
<dbReference type="EMBL" id="KV878369">
    <property type="protein sequence ID" value="OJJ42097.1"/>
    <property type="molecule type" value="Genomic_DNA"/>
</dbReference>
<feature type="compositionally biased region" description="Polar residues" evidence="1">
    <location>
        <begin position="952"/>
        <end position="964"/>
    </location>
</feature>
<dbReference type="Proteomes" id="UP000184188">
    <property type="component" value="Unassembled WGS sequence"/>
</dbReference>
<feature type="region of interest" description="Disordered" evidence="1">
    <location>
        <begin position="1076"/>
        <end position="1104"/>
    </location>
</feature>
<dbReference type="GeneID" id="34613250"/>
<evidence type="ECO:0000313" key="4">
    <source>
        <dbReference type="Proteomes" id="UP000184188"/>
    </source>
</evidence>
<reference evidence="4" key="1">
    <citation type="journal article" date="2017" name="Genome Biol.">
        <title>Comparative genomics reveals high biological diversity and specific adaptations in the industrially and medically important fungal genus Aspergillus.</title>
        <authorList>
            <person name="de Vries R.P."/>
            <person name="Riley R."/>
            <person name="Wiebenga A."/>
            <person name="Aguilar-Osorio G."/>
            <person name="Amillis S."/>
            <person name="Uchima C.A."/>
            <person name="Anderluh G."/>
            <person name="Asadollahi M."/>
            <person name="Askin M."/>
            <person name="Barry K."/>
            <person name="Battaglia E."/>
            <person name="Bayram O."/>
            <person name="Benocci T."/>
            <person name="Braus-Stromeyer S.A."/>
            <person name="Caldana C."/>
            <person name="Canovas D."/>
            <person name="Cerqueira G.C."/>
            <person name="Chen F."/>
            <person name="Chen W."/>
            <person name="Choi C."/>
            <person name="Clum A."/>
            <person name="Dos Santos R.A."/>
            <person name="Damasio A.R."/>
            <person name="Diallinas G."/>
            <person name="Emri T."/>
            <person name="Fekete E."/>
            <person name="Flipphi M."/>
            <person name="Freyberg S."/>
            <person name="Gallo A."/>
            <person name="Gournas C."/>
            <person name="Habgood R."/>
            <person name="Hainaut M."/>
            <person name="Harispe M.L."/>
            <person name="Henrissat B."/>
            <person name="Hilden K.S."/>
            <person name="Hope R."/>
            <person name="Hossain A."/>
            <person name="Karabika E."/>
            <person name="Karaffa L."/>
            <person name="Karanyi Z."/>
            <person name="Krasevec N."/>
            <person name="Kuo A."/>
            <person name="Kusch H."/>
            <person name="LaButti K."/>
            <person name="Lagendijk E.L."/>
            <person name="Lapidus A."/>
            <person name="Levasseur A."/>
            <person name="Lindquist E."/>
            <person name="Lipzen A."/>
            <person name="Logrieco A.F."/>
            <person name="MacCabe A."/>
            <person name="Maekelae M.R."/>
            <person name="Malavazi I."/>
            <person name="Melin P."/>
            <person name="Meyer V."/>
            <person name="Mielnichuk N."/>
            <person name="Miskei M."/>
            <person name="Molnar A.P."/>
            <person name="Mule G."/>
            <person name="Ngan C.Y."/>
            <person name="Orejas M."/>
            <person name="Orosz E."/>
            <person name="Ouedraogo J.P."/>
            <person name="Overkamp K.M."/>
            <person name="Park H.-S."/>
            <person name="Perrone G."/>
            <person name="Piumi F."/>
            <person name="Punt P.J."/>
            <person name="Ram A.F."/>
            <person name="Ramon A."/>
            <person name="Rauscher S."/>
            <person name="Record E."/>
            <person name="Riano-Pachon D.M."/>
            <person name="Robert V."/>
            <person name="Roehrig J."/>
            <person name="Ruller R."/>
            <person name="Salamov A."/>
            <person name="Salih N.S."/>
            <person name="Samson R.A."/>
            <person name="Sandor E."/>
            <person name="Sanguinetti M."/>
            <person name="Schuetze T."/>
            <person name="Sepcic K."/>
            <person name="Shelest E."/>
            <person name="Sherlock G."/>
            <person name="Sophianopoulou V."/>
            <person name="Squina F.M."/>
            <person name="Sun H."/>
            <person name="Susca A."/>
            <person name="Todd R.B."/>
            <person name="Tsang A."/>
            <person name="Unkles S.E."/>
            <person name="van de Wiele N."/>
            <person name="van Rossen-Uffink D."/>
            <person name="Oliveira J.V."/>
            <person name="Vesth T.C."/>
            <person name="Visser J."/>
            <person name="Yu J.-H."/>
            <person name="Zhou M."/>
            <person name="Andersen M.R."/>
            <person name="Archer D.B."/>
            <person name="Baker S.E."/>
            <person name="Benoit I."/>
            <person name="Brakhage A.A."/>
            <person name="Braus G.H."/>
            <person name="Fischer R."/>
            <person name="Frisvad J.C."/>
            <person name="Goldman G.H."/>
            <person name="Houbraken J."/>
            <person name="Oakley B."/>
            <person name="Pocsi I."/>
            <person name="Scazzocchio C."/>
            <person name="Seiboth B."/>
            <person name="vanKuyk P.A."/>
            <person name="Wortman J."/>
            <person name="Dyer P.S."/>
            <person name="Grigoriev I.V."/>
        </authorList>
    </citation>
    <scope>NUCLEOTIDE SEQUENCE [LARGE SCALE GENOMIC DNA]</scope>
    <source>
        <strain evidence="4">CBS 506.65</strain>
    </source>
</reference>
<protein>
    <recommendedName>
        <fullName evidence="2">Heterokaryon incompatibility domain-containing protein</fullName>
    </recommendedName>
</protein>
<dbReference type="PANTHER" id="PTHR10622">
    <property type="entry name" value="HET DOMAIN-CONTAINING PROTEIN"/>
    <property type="match status" value="1"/>
</dbReference>
<name>A0A1L9S4K3_9EURO</name>
<dbReference type="RefSeq" id="XP_022576607.1">
    <property type="nucleotide sequence ID" value="XM_022726786.1"/>
</dbReference>
<sequence>MDNLDVGRRFTGEVTRSVIGKEVQGTLGFATGEYKAMVQNLTKDEKLKDKLNRFLAHYVSPTAYSDFPIFNDKRMADWQAQQVDESQKWLVIPGSEDPSHPGRMIDLDTGNLVPTTATYGPGDVYCILSHSWKGWEVSYDFFRRAQRNLEGSSPDGGDVGRVSQMSEDEAIRAVKKLNKLLEAKGDLKCDGQLVNVQLVLEMHLKTQGSERERAKALRSNTKAQERLTSAQSKANHYEKMYGRGNGDKANTKEGAVTFTVQEVQKNIANLREKAAKEAFNANRKMHDAQTEWEGCGEAREFFNIHRDIKMAVEELLSTLYTRKSARKLRQSLKQANNIYNSGHFPSTDRRYIWLDNCCIDKSNAGELNESLARMGDWYANADFCIVHVDDAPCDEEWVEEYKGLVNQYDALSSTVGGPFQLSPKENTAIDSWSDLIKSDPVYWAKRGWTLQELVLSRMTFYFNADWKELDREIVNTIGPVYHRVPFIKQYLSHHLVQYEKAENDQGETFQAAEECMEDIKSWTWPQQMDYRTASAQIGKMVYLRAKQVVEDKKKNQTSTRDEEQEVQGQIMKAEENEVANEVRQINSKLARVVSSTEPRIVNDCKEVQKIGGINKLDAWRPGTQDVNASARSIMTLASQREVTVPIDQVYSLMGILGVRFPVFYAEGLPKALCRLIDEVVIASNDVSVFNWSGRYSGNSIRGRSLYPSNIEAYMEPLDVPHLEEQARIHQGIVRLLQNKPLVQSRRAHKVIECLIQLTVKVNDLESHYPIHETLQLLAKAISKADFTSLSSHRHALKAIVIETGQTAKQQKAFDKQEKQSEKEDPRTKAGFRLDSFPGISPMLKSAQEKVEEVEIPPKPERTKSAFSLKSPIEIPSPALSIPSTRFGFGKKAKTETKPSNQLPGAVKIIEQEGKDFQKNNKNDQDLIKPKEKSAPDWDRLREHIIQFIDDINQPTTAEESTPNKASKHKDGNKTPAVMAKQPKVDPEINQRMVCPNPIIVSSAGIRGIFDIQRVVVQMNDRDILRAKVGNAVAGQMIEGSCTISTGFSSVYLEFTCEKKMLEDQLNVTDVINNYLVPNKENKNQQPEPSDEKEPETPSKIDPYKITPGKQRVKRILDLVQQDDLHAVAGEWVLARFSDVDGASWFLCQLSLGSNNDFQGRRIATDAFSFYDGIPELGLIEHWNTYMAEYKQYMCAFLDCFSKSKMNFESALQDLTELLKTVNGEASGEGKEQGTEGNEEAEEEEEASFMQNLIKAGSHITAGAISYTLRHHLQTRMEQSAIRSVPTKLRPAIRNMSKKMHLSPMMYHASREIHMF</sequence>
<feature type="compositionally biased region" description="Acidic residues" evidence="1">
    <location>
        <begin position="1236"/>
        <end position="1246"/>
    </location>
</feature>
<accession>A0A1L9S4K3</accession>
<feature type="compositionally biased region" description="Basic and acidic residues" evidence="1">
    <location>
        <begin position="811"/>
        <end position="827"/>
    </location>
</feature>
<dbReference type="PANTHER" id="PTHR10622:SF10">
    <property type="entry name" value="HET DOMAIN-CONTAINING PROTEIN"/>
    <property type="match status" value="1"/>
</dbReference>